<organism evidence="1 3">
    <name type="scientific">Rubrobacter radiotolerans</name>
    <name type="common">Arthrobacter radiotolerans</name>
    <dbReference type="NCBI Taxonomy" id="42256"/>
    <lineage>
        <taxon>Bacteria</taxon>
        <taxon>Bacillati</taxon>
        <taxon>Actinomycetota</taxon>
        <taxon>Rubrobacteria</taxon>
        <taxon>Rubrobacterales</taxon>
        <taxon>Rubrobacteraceae</taxon>
        <taxon>Rubrobacter</taxon>
    </lineage>
</organism>
<proteinExistence type="predicted"/>
<evidence type="ECO:0000313" key="3">
    <source>
        <dbReference type="Proteomes" id="UP000025229"/>
    </source>
</evidence>
<evidence type="ECO:0000313" key="1">
    <source>
        <dbReference type="EMBL" id="AHY47415.1"/>
    </source>
</evidence>
<reference evidence="1 3" key="1">
    <citation type="submission" date="2014-03" db="EMBL/GenBank/DDBJ databases">
        <title>Complete genome sequence of the Radio-Resistant Rubrobacter radiotolerans RSPS-4.</title>
        <authorList>
            <person name="Egas C.C."/>
            <person name="Barroso C.C."/>
            <person name="Froufe H.J.C."/>
            <person name="Pacheco J.J."/>
            <person name="Albuquerque L.L."/>
            <person name="da Costa M.M.S."/>
        </authorList>
    </citation>
    <scope>NUCLEOTIDE SEQUENCE [LARGE SCALE GENOMIC DNA]</scope>
    <source>
        <strain evidence="1 3">RSPS-4</strain>
    </source>
</reference>
<dbReference type="RefSeq" id="WP_159449923.1">
    <property type="nucleotide sequence ID" value="NZ_CP007514.1"/>
</dbReference>
<dbReference type="HOGENOM" id="CLU_1335438_0_0_11"/>
<gene>
    <name evidence="1" type="ORF">RradSPS_2132</name>
    <name evidence="2" type="ORF">SIL72_12385</name>
</gene>
<dbReference type="EMBL" id="JAWXXX010000001">
    <property type="protein sequence ID" value="MDX5894818.1"/>
    <property type="molecule type" value="Genomic_DNA"/>
</dbReference>
<accession>A0A023X5Y7</accession>
<dbReference type="Proteomes" id="UP001281130">
    <property type="component" value="Unassembled WGS sequence"/>
</dbReference>
<dbReference type="EMBL" id="CP007514">
    <property type="protein sequence ID" value="AHY47415.1"/>
    <property type="molecule type" value="Genomic_DNA"/>
</dbReference>
<dbReference type="AlphaFoldDB" id="A0A023X5Y7"/>
<dbReference type="Proteomes" id="UP000025229">
    <property type="component" value="Chromosome"/>
</dbReference>
<dbReference type="eggNOG" id="ENOG5032PYT">
    <property type="taxonomic scope" value="Bacteria"/>
</dbReference>
<protein>
    <submittedName>
        <fullName evidence="2">DUF4276 family protein</fullName>
    </submittedName>
</protein>
<dbReference type="STRING" id="42256.RradSPS_2132"/>
<dbReference type="KEGG" id="rrd:RradSPS_2132"/>
<reference evidence="2" key="2">
    <citation type="submission" date="2023-11" db="EMBL/GenBank/DDBJ databases">
        <title>MicrobeMod: A computational toolkit for identifying prokaryotic methylation and restriction-modification with nanopore sequencing.</title>
        <authorList>
            <person name="Crits-Christoph A."/>
            <person name="Kang S.C."/>
            <person name="Lee H."/>
            <person name="Ostrov N."/>
        </authorList>
    </citation>
    <scope>NUCLEOTIDE SEQUENCE</scope>
    <source>
        <strain evidence="2">ATCC 51242</strain>
    </source>
</reference>
<name>A0A023X5Y7_RUBRA</name>
<sequence length="215" mass="24315">MQIRFLFIGEGPFDERLVPHLRRCCVLAGADEADGITVPFTKLEGRIGHSIPEKLAAALKYESDVNLLIVHRDSDSRDPEPRYEEIHRAVSEVSHSLKYVPVVPIQETEAWLLLDEQAIRNIADNPRGTIQLNLPAANRVEDIPSPKEFLHRTILKASEQTGRRYRRIEQKISQKCGLMLDALDPEGPVKDVPSWRRMFVDLKSAISTLSTSNSL</sequence>
<keyword evidence="3" id="KW-1185">Reference proteome</keyword>
<evidence type="ECO:0000313" key="2">
    <source>
        <dbReference type="EMBL" id="MDX5894818.1"/>
    </source>
</evidence>